<name>A0A0N8KQX5_9EURY</name>
<dbReference type="EMBL" id="LKCM01000154">
    <property type="protein sequence ID" value="KPQ43354.1"/>
    <property type="molecule type" value="Genomic_DNA"/>
</dbReference>
<keyword evidence="1" id="KW-0472">Membrane</keyword>
<accession>A0A0N8KQX5</accession>
<dbReference type="AlphaFoldDB" id="A0A0N8KQX5"/>
<feature type="transmembrane region" description="Helical" evidence="1">
    <location>
        <begin position="44"/>
        <end position="66"/>
    </location>
</feature>
<gene>
    <name evidence="2" type="ORF">MPEBLZ_02075</name>
</gene>
<evidence type="ECO:0000313" key="2">
    <source>
        <dbReference type="EMBL" id="KPQ43354.1"/>
    </source>
</evidence>
<feature type="transmembrane region" description="Helical" evidence="1">
    <location>
        <begin position="12"/>
        <end position="32"/>
    </location>
</feature>
<keyword evidence="1" id="KW-0812">Transmembrane</keyword>
<evidence type="ECO:0000313" key="3">
    <source>
        <dbReference type="Proteomes" id="UP000050360"/>
    </source>
</evidence>
<organism evidence="2 3">
    <name type="scientific">Candidatus Methanoperedens nitratireducens</name>
    <dbReference type="NCBI Taxonomy" id="1392998"/>
    <lineage>
        <taxon>Archaea</taxon>
        <taxon>Methanobacteriati</taxon>
        <taxon>Methanobacteriota</taxon>
        <taxon>Stenosarchaea group</taxon>
        <taxon>Methanomicrobia</taxon>
        <taxon>Methanosarcinales</taxon>
        <taxon>ANME-2 cluster</taxon>
        <taxon>Candidatus Methanoperedentaceae</taxon>
        <taxon>Candidatus Methanoperedens</taxon>
    </lineage>
</organism>
<evidence type="ECO:0008006" key="4">
    <source>
        <dbReference type="Google" id="ProtNLM"/>
    </source>
</evidence>
<feature type="transmembrane region" description="Helical" evidence="1">
    <location>
        <begin position="110"/>
        <end position="131"/>
    </location>
</feature>
<feature type="transmembrane region" description="Helical" evidence="1">
    <location>
        <begin position="78"/>
        <end position="98"/>
    </location>
</feature>
<evidence type="ECO:0000256" key="1">
    <source>
        <dbReference type="SAM" id="Phobius"/>
    </source>
</evidence>
<proteinExistence type="predicted"/>
<keyword evidence="1" id="KW-1133">Transmembrane helix</keyword>
<reference evidence="2 3" key="1">
    <citation type="submission" date="2015-09" db="EMBL/GenBank/DDBJ databases">
        <title>A metagenomics-based metabolic model of nitrate-dependent anaerobic oxidation of methane by Methanoperedens-like archaea.</title>
        <authorList>
            <person name="Arshad A."/>
            <person name="Speth D.R."/>
            <person name="De Graaf R.M."/>
            <person name="Op Den Camp H.J."/>
            <person name="Jetten M.S."/>
            <person name="Welte C.U."/>
        </authorList>
    </citation>
    <scope>NUCLEOTIDE SEQUENCE [LARGE SCALE GENOMIC DNA]</scope>
</reference>
<sequence>MAFDVNVKTLVMINLAVQILLIILLSYSSFIVRKKDLRKHCSINRIAVIIQIAAILFFMLPSMLGFVKNGILFDLEILFHHTLGILLIGLWIYINLAYSRIIKGPDNFKLIMRSAYILWTLAFIVGLHIYIRFYL</sequence>
<comment type="caution">
    <text evidence="2">The sequence shown here is derived from an EMBL/GenBank/DDBJ whole genome shotgun (WGS) entry which is preliminary data.</text>
</comment>
<dbReference type="Proteomes" id="UP000050360">
    <property type="component" value="Unassembled WGS sequence"/>
</dbReference>
<protein>
    <recommendedName>
        <fullName evidence="4">Eukaryotic cytochrome b561</fullName>
    </recommendedName>
</protein>